<accession>A0AAV2LUT4</accession>
<dbReference type="EMBL" id="OZ035826">
    <property type="protein sequence ID" value="CAL1603897.1"/>
    <property type="molecule type" value="Genomic_DNA"/>
</dbReference>
<feature type="region of interest" description="Disordered" evidence="1">
    <location>
        <begin position="36"/>
        <end position="66"/>
    </location>
</feature>
<protein>
    <submittedName>
        <fullName evidence="2">Uncharacterized protein</fullName>
    </submittedName>
</protein>
<organism evidence="2 3">
    <name type="scientific">Knipowitschia caucasica</name>
    <name type="common">Caucasian dwarf goby</name>
    <name type="synonym">Pomatoschistus caucasicus</name>
    <dbReference type="NCBI Taxonomy" id="637954"/>
    <lineage>
        <taxon>Eukaryota</taxon>
        <taxon>Metazoa</taxon>
        <taxon>Chordata</taxon>
        <taxon>Craniata</taxon>
        <taxon>Vertebrata</taxon>
        <taxon>Euteleostomi</taxon>
        <taxon>Actinopterygii</taxon>
        <taxon>Neopterygii</taxon>
        <taxon>Teleostei</taxon>
        <taxon>Neoteleostei</taxon>
        <taxon>Acanthomorphata</taxon>
        <taxon>Gobiaria</taxon>
        <taxon>Gobiiformes</taxon>
        <taxon>Gobioidei</taxon>
        <taxon>Gobiidae</taxon>
        <taxon>Gobiinae</taxon>
        <taxon>Knipowitschia</taxon>
    </lineage>
</organism>
<sequence>MWKAFSFVTPLPLPPHVHIIGGSSAVNFSDCVEPGPMERGSWQEEIIEEDSRRRERTEPKETSCQGTEEEILNGLLTRLCEKQVT</sequence>
<dbReference type="AlphaFoldDB" id="A0AAV2LUT4"/>
<feature type="compositionally biased region" description="Basic and acidic residues" evidence="1">
    <location>
        <begin position="49"/>
        <end position="61"/>
    </location>
</feature>
<evidence type="ECO:0000256" key="1">
    <source>
        <dbReference type="SAM" id="MobiDB-lite"/>
    </source>
</evidence>
<dbReference type="Proteomes" id="UP001497482">
    <property type="component" value="Chromosome 4"/>
</dbReference>
<reference evidence="2 3" key="1">
    <citation type="submission" date="2024-04" db="EMBL/GenBank/DDBJ databases">
        <authorList>
            <person name="Waldvogel A.-M."/>
            <person name="Schoenle A."/>
        </authorList>
    </citation>
    <scope>NUCLEOTIDE SEQUENCE [LARGE SCALE GENOMIC DNA]</scope>
</reference>
<name>A0AAV2LUT4_KNICA</name>
<evidence type="ECO:0000313" key="2">
    <source>
        <dbReference type="EMBL" id="CAL1603897.1"/>
    </source>
</evidence>
<keyword evidence="3" id="KW-1185">Reference proteome</keyword>
<proteinExistence type="predicted"/>
<gene>
    <name evidence="2" type="ORF">KC01_LOCUS31497</name>
</gene>
<evidence type="ECO:0000313" key="3">
    <source>
        <dbReference type="Proteomes" id="UP001497482"/>
    </source>
</evidence>